<dbReference type="InterPro" id="IPR050271">
    <property type="entry name" value="UDP-glycosyltransferase"/>
</dbReference>
<dbReference type="Pfam" id="PF00201">
    <property type="entry name" value="UDPGT"/>
    <property type="match status" value="1"/>
</dbReference>
<evidence type="ECO:0000256" key="5">
    <source>
        <dbReference type="RuleBase" id="RU362059"/>
    </source>
</evidence>
<dbReference type="OrthoDB" id="4677965at2759"/>
<evidence type="ECO:0000256" key="2">
    <source>
        <dbReference type="ARBA" id="ARBA00022676"/>
    </source>
</evidence>
<feature type="non-terminal residue" evidence="6">
    <location>
        <position position="1"/>
    </location>
</feature>
<accession>T2M2I6</accession>
<gene>
    <name evidence="6" type="primary">UGT2A1</name>
</gene>
<dbReference type="InterPro" id="IPR002213">
    <property type="entry name" value="UDP_glucos_trans"/>
</dbReference>
<reference evidence="6" key="1">
    <citation type="journal article" date="2013" name="Genome Biol. Evol.">
        <title>Punctuated emergences of genetic and phenotypic innovations in eumetazoan, bilaterian, euteleostome, and hominidae ancestors.</title>
        <authorList>
            <person name="Wenger Y."/>
            <person name="Galliot B."/>
        </authorList>
    </citation>
    <scope>NUCLEOTIDE SEQUENCE</scope>
    <source>
        <tissue evidence="6">Whole animals</tissue>
    </source>
</reference>
<name>T2M2I6_HYDVU</name>
<dbReference type="InterPro" id="IPR035595">
    <property type="entry name" value="UDP_glycos_trans_CS"/>
</dbReference>
<evidence type="ECO:0000313" key="6">
    <source>
        <dbReference type="EMBL" id="CDG66339.1"/>
    </source>
</evidence>
<dbReference type="EC" id="2.4.1.17" evidence="5"/>
<comment type="subcellular location">
    <subcellularLocation>
        <location evidence="5">Membrane</location>
        <topology evidence="5">Single-pass membrane protein</topology>
    </subcellularLocation>
</comment>
<dbReference type="SUPFAM" id="SSF53756">
    <property type="entry name" value="UDP-Glycosyltransferase/glycogen phosphorylase"/>
    <property type="match status" value="1"/>
</dbReference>
<dbReference type="PANTHER" id="PTHR48043:SF145">
    <property type="entry name" value="FI06409P-RELATED"/>
    <property type="match status" value="1"/>
</dbReference>
<dbReference type="CDD" id="cd03784">
    <property type="entry name" value="GT1_Gtf-like"/>
    <property type="match status" value="1"/>
</dbReference>
<sequence length="412" mass="47412">MVSVENEDKILILIPPFWGHINPLIGITKRLVEESYIIVFYSLSEFKDIIVKTGAEYREYPYFPIVKANEKSHVPTVITLFTSFLDIADQTIPYFVDIFEKEKPDLIIYDFISFYSKCLLIHLQHRYLIGVSNIPPPKALLFFPSFCLNIEIFPEENFLKTMIEPVPNEEVIKSFEAHVKKVSDKYSLNLSTMSPIEYMTSLKEKLVIVSTFRELQPKGEEFKEPYKFVGSCSVTENREFYITDPKVKQLLGSFDPINPIKSLTLCVVISICQTVYNLYQEKIANENYSCPDNVLLLTWVPQLEVLQRASLFISHCGMNSVNESIHYGVPLICIPQGGDQPMVAHRIADELYLGIKLDTPTLTSEKVRKSIHQVLNDETYRKNMIEISKVSRKYTGIKTAVEEISKYITENN</sequence>
<protein>
    <recommendedName>
        <fullName evidence="5">UDP-glucuronosyltransferase</fullName>
        <ecNumber evidence="5">2.4.1.17</ecNumber>
    </recommendedName>
</protein>
<dbReference type="AlphaFoldDB" id="T2M2I6"/>
<dbReference type="EMBL" id="HAAD01000107">
    <property type="protein sequence ID" value="CDG66339.1"/>
    <property type="molecule type" value="mRNA"/>
</dbReference>
<organism evidence="6">
    <name type="scientific">Hydra vulgaris</name>
    <name type="common">Hydra</name>
    <name type="synonym">Hydra attenuata</name>
    <dbReference type="NCBI Taxonomy" id="6087"/>
    <lineage>
        <taxon>Eukaryota</taxon>
        <taxon>Metazoa</taxon>
        <taxon>Cnidaria</taxon>
        <taxon>Hydrozoa</taxon>
        <taxon>Hydroidolina</taxon>
        <taxon>Anthoathecata</taxon>
        <taxon>Aplanulata</taxon>
        <taxon>Hydridae</taxon>
        <taxon>Hydra</taxon>
    </lineage>
</organism>
<keyword evidence="2 4" id="KW-0328">Glycosyltransferase</keyword>
<dbReference type="GO" id="GO:0016020">
    <property type="term" value="C:membrane"/>
    <property type="evidence" value="ECO:0007669"/>
    <property type="project" value="UniProtKB-SubCell"/>
</dbReference>
<evidence type="ECO:0000256" key="4">
    <source>
        <dbReference type="RuleBase" id="RU003718"/>
    </source>
</evidence>
<dbReference type="PANTHER" id="PTHR48043">
    <property type="entry name" value="EG:EG0003.4 PROTEIN-RELATED"/>
    <property type="match status" value="1"/>
</dbReference>
<dbReference type="GO" id="GO:0015020">
    <property type="term" value="F:glucuronosyltransferase activity"/>
    <property type="evidence" value="ECO:0007669"/>
    <property type="project" value="UniProtKB-EC"/>
</dbReference>
<comment type="catalytic activity">
    <reaction evidence="5">
        <text>glucuronate acceptor + UDP-alpha-D-glucuronate = acceptor beta-D-glucuronoside + UDP + H(+)</text>
        <dbReference type="Rhea" id="RHEA:21032"/>
        <dbReference type="ChEBI" id="CHEBI:15378"/>
        <dbReference type="ChEBI" id="CHEBI:58052"/>
        <dbReference type="ChEBI" id="CHEBI:58223"/>
        <dbReference type="ChEBI" id="CHEBI:132367"/>
        <dbReference type="ChEBI" id="CHEBI:132368"/>
        <dbReference type="EC" id="2.4.1.17"/>
    </reaction>
</comment>
<evidence type="ECO:0000256" key="3">
    <source>
        <dbReference type="ARBA" id="ARBA00022679"/>
    </source>
</evidence>
<dbReference type="PROSITE" id="PS00375">
    <property type="entry name" value="UDPGT"/>
    <property type="match status" value="1"/>
</dbReference>
<evidence type="ECO:0000256" key="1">
    <source>
        <dbReference type="ARBA" id="ARBA00009995"/>
    </source>
</evidence>
<keyword evidence="3 4" id="KW-0808">Transferase</keyword>
<dbReference type="Gene3D" id="3.40.50.2000">
    <property type="entry name" value="Glycogen Phosphorylase B"/>
    <property type="match status" value="2"/>
</dbReference>
<comment type="similarity">
    <text evidence="1 4">Belongs to the UDP-glycosyltransferase family.</text>
</comment>
<proteinExistence type="evidence at transcript level"/>